<comment type="caution">
    <text evidence="1">The sequence shown here is derived from an EMBL/GenBank/DDBJ whole genome shotgun (WGS) entry which is preliminary data.</text>
</comment>
<evidence type="ECO:0000313" key="2">
    <source>
        <dbReference type="Proteomes" id="UP000269221"/>
    </source>
</evidence>
<reference evidence="1 2" key="1">
    <citation type="submission" date="2018-07" db="EMBL/GenBank/DDBJ databases">
        <title>A high quality draft genome assembly of the barn swallow (H. rustica rustica).</title>
        <authorList>
            <person name="Formenti G."/>
            <person name="Chiara M."/>
            <person name="Poveda L."/>
            <person name="Francoijs K.-J."/>
            <person name="Bonisoli-Alquati A."/>
            <person name="Canova L."/>
            <person name="Gianfranceschi L."/>
            <person name="Horner D.S."/>
            <person name="Saino N."/>
        </authorList>
    </citation>
    <scope>NUCLEOTIDE SEQUENCE [LARGE SCALE GENOMIC DNA]</scope>
    <source>
        <strain evidence="1">Chelidonia</strain>
        <tissue evidence="1">Blood</tissue>
    </source>
</reference>
<protein>
    <submittedName>
        <fullName evidence="1">Uncharacterized protein</fullName>
    </submittedName>
</protein>
<dbReference type="AlphaFoldDB" id="A0A3M0L8A5"/>
<sequence length="67" mass="7842">MKRNNSKPLIQQTYITCSESEVIFRRDFSAEKEKALAFQYLRVAYKNDGEILFARTCNDRTKGMDSN</sequence>
<dbReference type="EMBL" id="QRBI01000104">
    <property type="protein sequence ID" value="RMC15467.1"/>
    <property type="molecule type" value="Genomic_DNA"/>
</dbReference>
<dbReference type="Proteomes" id="UP000269221">
    <property type="component" value="Unassembled WGS sequence"/>
</dbReference>
<evidence type="ECO:0000313" key="1">
    <source>
        <dbReference type="EMBL" id="RMC15467.1"/>
    </source>
</evidence>
<accession>A0A3M0L8A5</accession>
<dbReference type="OrthoDB" id="276744at2759"/>
<name>A0A3M0L8A5_HIRRU</name>
<organism evidence="1 2">
    <name type="scientific">Hirundo rustica rustica</name>
    <dbReference type="NCBI Taxonomy" id="333673"/>
    <lineage>
        <taxon>Eukaryota</taxon>
        <taxon>Metazoa</taxon>
        <taxon>Chordata</taxon>
        <taxon>Craniata</taxon>
        <taxon>Vertebrata</taxon>
        <taxon>Euteleostomi</taxon>
        <taxon>Archelosauria</taxon>
        <taxon>Archosauria</taxon>
        <taxon>Dinosauria</taxon>
        <taxon>Saurischia</taxon>
        <taxon>Theropoda</taxon>
        <taxon>Coelurosauria</taxon>
        <taxon>Aves</taxon>
        <taxon>Neognathae</taxon>
        <taxon>Neoaves</taxon>
        <taxon>Telluraves</taxon>
        <taxon>Australaves</taxon>
        <taxon>Passeriformes</taxon>
        <taxon>Sylvioidea</taxon>
        <taxon>Hirundinidae</taxon>
        <taxon>Hirundo</taxon>
    </lineage>
</organism>
<keyword evidence="2" id="KW-1185">Reference proteome</keyword>
<gene>
    <name evidence="1" type="ORF">DUI87_07659</name>
</gene>
<proteinExistence type="predicted"/>